<reference evidence="2 3" key="1">
    <citation type="submission" date="2015-12" db="EMBL/GenBank/DDBJ databases">
        <title>Haloferax profundi sp. nov. isolated from the Discovery deep brine-seawater interface in the Red Sea.</title>
        <authorList>
            <person name="Zhang G."/>
            <person name="Stingl U."/>
            <person name="Rashid M."/>
        </authorList>
    </citation>
    <scope>NUCLEOTIDE SEQUENCE [LARGE SCALE GENOMIC DNA]</scope>
    <source>
        <strain evidence="2 3">SB29</strain>
    </source>
</reference>
<dbReference type="Gene3D" id="2.60.40.2480">
    <property type="entry name" value="Periplasmic metal-binding protein Tp34-type"/>
    <property type="match status" value="1"/>
</dbReference>
<dbReference type="InterPro" id="IPR038482">
    <property type="entry name" value="Tp34-type_sf"/>
</dbReference>
<dbReference type="InterPro" id="IPR055774">
    <property type="entry name" value="DUF7350"/>
</dbReference>
<dbReference type="AlphaFoldDB" id="A0A0W1R4E6"/>
<dbReference type="Pfam" id="PF24041">
    <property type="entry name" value="DUF7350"/>
    <property type="match status" value="2"/>
</dbReference>
<keyword evidence="3" id="KW-1185">Reference proteome</keyword>
<organism evidence="2 3">
    <name type="scientific">Haloferax profundi</name>
    <dbReference type="NCBI Taxonomy" id="1544718"/>
    <lineage>
        <taxon>Archaea</taxon>
        <taxon>Methanobacteriati</taxon>
        <taxon>Methanobacteriota</taxon>
        <taxon>Stenosarchaea group</taxon>
        <taxon>Halobacteria</taxon>
        <taxon>Halobacteriales</taxon>
        <taxon>Haloferacaceae</taxon>
        <taxon>Haloferax</taxon>
    </lineage>
</organism>
<evidence type="ECO:0000313" key="2">
    <source>
        <dbReference type="EMBL" id="KTG08278.1"/>
    </source>
</evidence>
<dbReference type="Proteomes" id="UP000053157">
    <property type="component" value="Unassembled WGS sequence"/>
</dbReference>
<accession>A0A0W1R4E6</accession>
<evidence type="ECO:0000313" key="3">
    <source>
        <dbReference type="Proteomes" id="UP000053157"/>
    </source>
</evidence>
<gene>
    <name evidence="2" type="ORF">AUR66_03995</name>
</gene>
<proteinExistence type="predicted"/>
<name>A0A0W1R4E6_9EURY</name>
<sequence length="351" mass="37996">MRRRQFLAATGTAAAVGLSGCLAELGRLYTSNEPPVVRNRPNEAYIPTHVEGMKMVGTADAGDYRVGLFYSYPHRFWVMEEADGDYGTSKTAVEPGDDVHLMASVWDPETGTIVPDTGLSVELSRDGDLVSEEVIYAMLSQRMGFHYGANFGLDGDGTYEVRVNVGAASLKRFGEVASRFESPATATLDFEFSAQDRDDIPYTMLDDEKGNPGAVKPMEMDMVPLGRAPESLPGDRIGSGMASDLRLVGTAISAPRFGEDTYLAISAQTPYNRLVVPRMGLSATVSGGGLVRFDDRLEPGLDPELGFHYGATVPSLTADDTVEVLVDTPPQVARHEGYETAFLEFDTVRLT</sequence>
<dbReference type="PROSITE" id="PS51257">
    <property type="entry name" value="PROKAR_LIPOPROTEIN"/>
    <property type="match status" value="1"/>
</dbReference>
<evidence type="ECO:0000259" key="1">
    <source>
        <dbReference type="Pfam" id="PF24041"/>
    </source>
</evidence>
<feature type="domain" description="DUF7350" evidence="1">
    <location>
        <begin position="231"/>
        <end position="351"/>
    </location>
</feature>
<comment type="caution">
    <text evidence="2">The sequence shown here is derived from an EMBL/GenBank/DDBJ whole genome shotgun (WGS) entry which is preliminary data.</text>
</comment>
<feature type="domain" description="DUF7350" evidence="1">
    <location>
        <begin position="94"/>
        <end position="163"/>
    </location>
</feature>
<protein>
    <submittedName>
        <fullName evidence="2">Tat pathway signal protein</fullName>
    </submittedName>
</protein>
<dbReference type="EMBL" id="LOPV01000698">
    <property type="protein sequence ID" value="KTG08278.1"/>
    <property type="molecule type" value="Genomic_DNA"/>
</dbReference>